<name>A0A5K4F9Z8_SCHMA</name>
<sequence length="73" mass="8511">MWPYVCVCVCVHVYVCESLPKPDLLTLGTSVCVRVYVTKFLFPIKQVVRLKKKKRKTGRQYNHDSCVRNEIGH</sequence>
<dbReference type="WBParaSite" id="Smp_330840.1">
    <property type="protein sequence ID" value="Smp_330840.1"/>
    <property type="gene ID" value="Smp_330840"/>
</dbReference>
<keyword evidence="1" id="KW-1185">Reference proteome</keyword>
<dbReference type="InParanoid" id="A0A5K4F9Z8"/>
<accession>A0A5K4F9Z8</accession>
<evidence type="ECO:0000313" key="2">
    <source>
        <dbReference type="WBParaSite" id="Smp_330840.1"/>
    </source>
</evidence>
<dbReference type="Proteomes" id="UP000008854">
    <property type="component" value="Unassembled WGS sequence"/>
</dbReference>
<protein>
    <submittedName>
        <fullName evidence="2">Secreted protein</fullName>
    </submittedName>
</protein>
<reference evidence="1" key="1">
    <citation type="journal article" date="2012" name="PLoS Negl. Trop. Dis.">
        <title>A systematically improved high quality genome and transcriptome of the human blood fluke Schistosoma mansoni.</title>
        <authorList>
            <person name="Protasio A.V."/>
            <person name="Tsai I.J."/>
            <person name="Babbage A."/>
            <person name="Nichol S."/>
            <person name="Hunt M."/>
            <person name="Aslett M.A."/>
            <person name="De Silva N."/>
            <person name="Velarde G.S."/>
            <person name="Anderson T.J."/>
            <person name="Clark R.C."/>
            <person name="Davidson C."/>
            <person name="Dillon G.P."/>
            <person name="Holroyd N.E."/>
            <person name="LoVerde P.T."/>
            <person name="Lloyd C."/>
            <person name="McQuillan J."/>
            <person name="Oliveira G."/>
            <person name="Otto T.D."/>
            <person name="Parker-Manuel S.J."/>
            <person name="Quail M.A."/>
            <person name="Wilson R.A."/>
            <person name="Zerlotini A."/>
            <person name="Dunne D.W."/>
            <person name="Berriman M."/>
        </authorList>
    </citation>
    <scope>NUCLEOTIDE SEQUENCE [LARGE SCALE GENOMIC DNA]</scope>
    <source>
        <strain evidence="1">Puerto Rican</strain>
    </source>
</reference>
<evidence type="ECO:0000313" key="1">
    <source>
        <dbReference type="Proteomes" id="UP000008854"/>
    </source>
</evidence>
<proteinExistence type="predicted"/>
<dbReference type="AlphaFoldDB" id="A0A5K4F9Z8"/>
<reference evidence="2" key="2">
    <citation type="submission" date="2019-11" db="UniProtKB">
        <authorList>
            <consortium name="WormBaseParasite"/>
        </authorList>
    </citation>
    <scope>IDENTIFICATION</scope>
    <source>
        <strain evidence="2">Puerto Rican</strain>
    </source>
</reference>
<organism evidence="1 2">
    <name type="scientific">Schistosoma mansoni</name>
    <name type="common">Blood fluke</name>
    <dbReference type="NCBI Taxonomy" id="6183"/>
    <lineage>
        <taxon>Eukaryota</taxon>
        <taxon>Metazoa</taxon>
        <taxon>Spiralia</taxon>
        <taxon>Lophotrochozoa</taxon>
        <taxon>Platyhelminthes</taxon>
        <taxon>Trematoda</taxon>
        <taxon>Digenea</taxon>
        <taxon>Strigeidida</taxon>
        <taxon>Schistosomatoidea</taxon>
        <taxon>Schistosomatidae</taxon>
        <taxon>Schistosoma</taxon>
    </lineage>
</organism>